<dbReference type="Gene3D" id="1.25.40.10">
    <property type="entry name" value="Tetratricopeptide repeat domain"/>
    <property type="match status" value="1"/>
</dbReference>
<dbReference type="Proteomes" id="UP001596956">
    <property type="component" value="Unassembled WGS sequence"/>
</dbReference>
<accession>A0ABW3BFP4</accession>
<evidence type="ECO:0000256" key="2">
    <source>
        <dbReference type="SAM" id="Phobius"/>
    </source>
</evidence>
<feature type="transmembrane region" description="Helical" evidence="2">
    <location>
        <begin position="51"/>
        <end position="70"/>
    </location>
</feature>
<feature type="transmembrane region" description="Helical" evidence="2">
    <location>
        <begin position="20"/>
        <end position="39"/>
    </location>
</feature>
<feature type="non-terminal residue" evidence="3">
    <location>
        <position position="993"/>
    </location>
</feature>
<comment type="caution">
    <text evidence="3">The sequence shown here is derived from an EMBL/GenBank/DDBJ whole genome shotgun (WGS) entry which is preliminary data.</text>
</comment>
<feature type="region of interest" description="Disordered" evidence="1">
    <location>
        <begin position="721"/>
        <end position="748"/>
    </location>
</feature>
<feature type="compositionally biased region" description="Acidic residues" evidence="1">
    <location>
        <begin position="181"/>
        <end position="192"/>
    </location>
</feature>
<evidence type="ECO:0000256" key="1">
    <source>
        <dbReference type="SAM" id="MobiDB-lite"/>
    </source>
</evidence>
<dbReference type="PANTHER" id="PTHR22845">
    <property type="entry name" value="APOPTOTIC PROTEASE-ACTIVATING FACTOR 1"/>
    <property type="match status" value="1"/>
</dbReference>
<dbReference type="EMBL" id="JBHTHR010000356">
    <property type="protein sequence ID" value="MFD0802043.1"/>
    <property type="molecule type" value="Genomic_DNA"/>
</dbReference>
<organism evidence="3 4">
    <name type="scientific">Streptomonospora algeriensis</name>
    <dbReference type="NCBI Taxonomy" id="995084"/>
    <lineage>
        <taxon>Bacteria</taxon>
        <taxon>Bacillati</taxon>
        <taxon>Actinomycetota</taxon>
        <taxon>Actinomycetes</taxon>
        <taxon>Streptosporangiales</taxon>
        <taxon>Nocardiopsidaceae</taxon>
        <taxon>Streptomonospora</taxon>
    </lineage>
</organism>
<evidence type="ECO:0000313" key="3">
    <source>
        <dbReference type="EMBL" id="MFD0802043.1"/>
    </source>
</evidence>
<reference evidence="4" key="1">
    <citation type="journal article" date="2019" name="Int. J. Syst. Evol. Microbiol.">
        <title>The Global Catalogue of Microorganisms (GCM) 10K type strain sequencing project: providing services to taxonomists for standard genome sequencing and annotation.</title>
        <authorList>
            <consortium name="The Broad Institute Genomics Platform"/>
            <consortium name="The Broad Institute Genome Sequencing Center for Infectious Disease"/>
            <person name="Wu L."/>
            <person name="Ma J."/>
        </authorList>
    </citation>
    <scope>NUCLEOTIDE SEQUENCE [LARGE SCALE GENOMIC DNA]</scope>
    <source>
        <strain evidence="4">CCUG 63369</strain>
    </source>
</reference>
<gene>
    <name evidence="3" type="ORF">ACFQZU_12050</name>
</gene>
<dbReference type="PANTHER" id="PTHR22845:SF5">
    <property type="entry name" value="APOPTOTIC PROTEASE-ACTIVATING FACTOR 1"/>
    <property type="match status" value="1"/>
</dbReference>
<keyword evidence="2" id="KW-0812">Transmembrane</keyword>
<dbReference type="InterPro" id="IPR027417">
    <property type="entry name" value="P-loop_NTPase"/>
</dbReference>
<dbReference type="SUPFAM" id="SSF52540">
    <property type="entry name" value="P-loop containing nucleoside triphosphate hydrolases"/>
    <property type="match status" value="1"/>
</dbReference>
<dbReference type="Gene3D" id="3.40.50.300">
    <property type="entry name" value="P-loop containing nucleotide triphosphate hydrolases"/>
    <property type="match status" value="1"/>
</dbReference>
<dbReference type="SUPFAM" id="SSF48452">
    <property type="entry name" value="TPR-like"/>
    <property type="match status" value="1"/>
</dbReference>
<dbReference type="InterPro" id="IPR011990">
    <property type="entry name" value="TPR-like_helical_dom_sf"/>
</dbReference>
<keyword evidence="2" id="KW-1133">Transmembrane helix</keyword>
<sequence length="993" mass="113179">MQQERASQQHGPARRPLLRALAGFIGPVFFIAGALLLQMAPDLLDDFPRRVVWALSVAGALATGAVTVFLEPRLQKNRRALRGPKQPPIELPPKSRHFTGHTALMSRLHQSFRVFPRMGIRGILDLPTRMSREAKRRSPLVIVVNGTPGTGKTQVATQIAHEVVDRFPDGVRWVELSGDRDPEDTDAPDDTDPALAKEIGKRMRRLFGRSGRRDADSENSDLPAPTLPRRRPRSTEKVLESLVHSMQGRIPSGATLNELSTTWRGLNYGKRILIVLDNAKDAAQVEPLIPSGSGCAVIITSRRTLSDADFEHESYELDELSQSEGEELLDRIAEPDLRVSSEEAARIRRDRADIVRRCHGLPLAIRMCGGRLLDPADPSPREVLAELDDISRSPLLRGPHGFAASFAFSLQLCAPQQRLLLKRIADSELYKFSDWSSAVLLDVSRDTAGGLIEGLVRRYLVLPTERNETGETTYRIHDLVRETLRMIGAREFELTRWERDNWEDTGDREVARRLVAAYTWLAEQAAAEVTRTFDPAVLSASTDLTPPRELRLVPAGHPRQWLAQERESLLMCMRLSEDHDLLELGWRLAHAFAALCQVWQVYWADWEEATLTELRMAYRLGDRLAGGLARLDRAEIAGKMGRYATGIEDAKVAQRVFDQVGGAPHWKARAWRSLGVNLQRRGHLDRGAQALNKAERMFAEKGDHWWRARVLRDLAEVHAQRGRRRSDRHPADHANDGGRHPADHWHENRQHRRAQALLRLSCMIFRYEGDWEEYSNARIALAEILAARGRELNAWLMLDELREYYLRAEEHWYTARCQRAMAELDTQRLDEQYGVVDFVFSHARSDDRQKYVEGYVTKWAFILKPETIEKHWELRNDGRRELEKLASPHLGEYYEAQREWFAGLPRYGRESLRAVAGQRRRWSVQRRIEMLTEASETLSGMGDTWGKHRTDLALGRVKLRAGRDVDACAQTMRAAAEGFGELGDQLWHARTHR</sequence>
<keyword evidence="4" id="KW-1185">Reference proteome</keyword>
<proteinExistence type="predicted"/>
<name>A0ABW3BFP4_9ACTN</name>
<protein>
    <submittedName>
        <fullName evidence="3">NB-ARC domain-containing protein</fullName>
    </submittedName>
</protein>
<keyword evidence="2" id="KW-0472">Membrane</keyword>
<feature type="compositionally biased region" description="Basic and acidic residues" evidence="1">
    <location>
        <begin position="728"/>
        <end position="748"/>
    </location>
</feature>
<evidence type="ECO:0000313" key="4">
    <source>
        <dbReference type="Proteomes" id="UP001596956"/>
    </source>
</evidence>
<feature type="region of interest" description="Disordered" evidence="1">
    <location>
        <begin position="175"/>
        <end position="235"/>
    </location>
</feature>